<sequence>MKLVGAISTAVLSLSLGVGIPAYAQQEQHEQQEENKDKPAQEKEKKAQPEKSVKPEEKSAQQEKNVKPEENNVREEKNSKPEEKNAQQQGKSGQNEQHAAGGRIPADRYKANFGREHSFRVSEGDYRNHRFQYGGYWFGFESVWPSNWLYTQDVYVIEIDGVYYLCNANYPGVNITLSITL</sequence>
<dbReference type="Proteomes" id="UP000238701">
    <property type="component" value="Unassembled WGS sequence"/>
</dbReference>
<evidence type="ECO:0000313" key="4">
    <source>
        <dbReference type="Proteomes" id="UP000238701"/>
    </source>
</evidence>
<organism evidence="3 4">
    <name type="scientific">Candidatus Sulfotelmatobacter kueseliae</name>
    <dbReference type="NCBI Taxonomy" id="2042962"/>
    <lineage>
        <taxon>Bacteria</taxon>
        <taxon>Pseudomonadati</taxon>
        <taxon>Acidobacteriota</taxon>
        <taxon>Terriglobia</taxon>
        <taxon>Terriglobales</taxon>
        <taxon>Candidatus Korobacteraceae</taxon>
        <taxon>Candidatus Sulfotelmatobacter</taxon>
    </lineage>
</organism>
<protein>
    <submittedName>
        <fullName evidence="3">Uncharacterized protein</fullName>
    </submittedName>
</protein>
<feature type="region of interest" description="Disordered" evidence="1">
    <location>
        <begin position="25"/>
        <end position="103"/>
    </location>
</feature>
<gene>
    <name evidence="3" type="ORF">SBA1_460094</name>
</gene>
<feature type="compositionally biased region" description="Polar residues" evidence="1">
    <location>
        <begin position="86"/>
        <end position="97"/>
    </location>
</feature>
<feature type="signal peptide" evidence="2">
    <location>
        <begin position="1"/>
        <end position="24"/>
    </location>
</feature>
<name>A0A2U3KSF1_9BACT</name>
<feature type="chain" id="PRO_5015483729" evidence="2">
    <location>
        <begin position="25"/>
        <end position="181"/>
    </location>
</feature>
<evidence type="ECO:0000313" key="3">
    <source>
        <dbReference type="EMBL" id="SPF42497.1"/>
    </source>
</evidence>
<evidence type="ECO:0000256" key="2">
    <source>
        <dbReference type="SAM" id="SignalP"/>
    </source>
</evidence>
<accession>A0A2U3KSF1</accession>
<proteinExistence type="predicted"/>
<reference evidence="4" key="1">
    <citation type="submission" date="2018-02" db="EMBL/GenBank/DDBJ databases">
        <authorList>
            <person name="Hausmann B."/>
        </authorList>
    </citation>
    <scope>NUCLEOTIDE SEQUENCE [LARGE SCALE GENOMIC DNA]</scope>
    <source>
        <strain evidence="4">Peat soil MAG SbA1</strain>
    </source>
</reference>
<feature type="compositionally biased region" description="Basic and acidic residues" evidence="1">
    <location>
        <begin position="27"/>
        <end position="85"/>
    </location>
</feature>
<dbReference type="EMBL" id="OMOD01000140">
    <property type="protein sequence ID" value="SPF42497.1"/>
    <property type="molecule type" value="Genomic_DNA"/>
</dbReference>
<dbReference type="AlphaFoldDB" id="A0A2U3KSF1"/>
<evidence type="ECO:0000256" key="1">
    <source>
        <dbReference type="SAM" id="MobiDB-lite"/>
    </source>
</evidence>
<dbReference type="OrthoDB" id="123264at2"/>
<keyword evidence="2" id="KW-0732">Signal</keyword>